<dbReference type="GO" id="GO:0061709">
    <property type="term" value="P:reticulophagy"/>
    <property type="evidence" value="ECO:0007669"/>
    <property type="project" value="TreeGrafter"/>
</dbReference>
<dbReference type="GO" id="GO:0000045">
    <property type="term" value="P:autophagosome assembly"/>
    <property type="evidence" value="ECO:0007669"/>
    <property type="project" value="TreeGrafter"/>
</dbReference>
<proteinExistence type="predicted"/>
<keyword evidence="2" id="KW-0418">Kinase</keyword>
<dbReference type="InterPro" id="IPR045269">
    <property type="entry name" value="Atg1-like"/>
</dbReference>
<gene>
    <name evidence="2" type="primary">Ulk2_1</name>
    <name evidence="2" type="ORF">SAGSER_R08024</name>
</gene>
<feature type="domain" description="Protein kinase" evidence="1">
    <location>
        <begin position="1"/>
        <end position="59"/>
    </location>
</feature>
<dbReference type="Gene3D" id="1.10.510.10">
    <property type="entry name" value="Transferase(Phosphotransferase) domain 1"/>
    <property type="match status" value="1"/>
</dbReference>
<dbReference type="GO" id="GO:0005829">
    <property type="term" value="C:cytosol"/>
    <property type="evidence" value="ECO:0007669"/>
    <property type="project" value="TreeGrafter"/>
</dbReference>
<dbReference type="PROSITE" id="PS50011">
    <property type="entry name" value="PROTEIN_KINASE_DOM"/>
    <property type="match status" value="1"/>
</dbReference>
<name>A0A7L2HTN9_SAGSE</name>
<evidence type="ECO:0000259" key="1">
    <source>
        <dbReference type="PROSITE" id="PS50011"/>
    </source>
</evidence>
<feature type="non-terminal residue" evidence="2">
    <location>
        <position position="59"/>
    </location>
</feature>
<dbReference type="InterPro" id="IPR011009">
    <property type="entry name" value="Kinase-like_dom_sf"/>
</dbReference>
<dbReference type="PANTHER" id="PTHR24348:SF18">
    <property type="entry name" value="SERINE_THREONINE-PROTEIN KINASE ULK2"/>
    <property type="match status" value="1"/>
</dbReference>
<dbReference type="GO" id="GO:0000422">
    <property type="term" value="P:autophagy of mitochondrion"/>
    <property type="evidence" value="ECO:0007669"/>
    <property type="project" value="TreeGrafter"/>
</dbReference>
<dbReference type="GO" id="GO:0048675">
    <property type="term" value="P:axon extension"/>
    <property type="evidence" value="ECO:0007669"/>
    <property type="project" value="TreeGrafter"/>
</dbReference>
<dbReference type="PROSITE" id="PS00108">
    <property type="entry name" value="PROTEIN_KINASE_ST"/>
    <property type="match status" value="1"/>
</dbReference>
<evidence type="ECO:0000313" key="3">
    <source>
        <dbReference type="Proteomes" id="UP000539599"/>
    </source>
</evidence>
<sequence>LHSKGIIHRDLKPQNILLSYASRRKSSVTDFGFARYLHSNMMAATLCGSPMYMVSDRIF</sequence>
<dbReference type="PANTHER" id="PTHR24348">
    <property type="entry name" value="SERINE/THREONINE-PROTEIN KINASE UNC-51-RELATED"/>
    <property type="match status" value="1"/>
</dbReference>
<dbReference type="GO" id="GO:0005776">
    <property type="term" value="C:autophagosome"/>
    <property type="evidence" value="ECO:0007669"/>
    <property type="project" value="TreeGrafter"/>
</dbReference>
<comment type="caution">
    <text evidence="2">The sequence shown here is derived from an EMBL/GenBank/DDBJ whole genome shotgun (WGS) entry which is preliminary data.</text>
</comment>
<dbReference type="SUPFAM" id="SSF56112">
    <property type="entry name" value="Protein kinase-like (PK-like)"/>
    <property type="match status" value="1"/>
</dbReference>
<dbReference type="GO" id="GO:0034727">
    <property type="term" value="P:piecemeal microautophagy of the nucleus"/>
    <property type="evidence" value="ECO:0007669"/>
    <property type="project" value="TreeGrafter"/>
</dbReference>
<dbReference type="Proteomes" id="UP000539599">
    <property type="component" value="Unassembled WGS sequence"/>
</dbReference>
<dbReference type="EMBL" id="VWYJ01025250">
    <property type="protein sequence ID" value="NXR02127.1"/>
    <property type="molecule type" value="Genomic_DNA"/>
</dbReference>
<dbReference type="GO" id="GO:0042594">
    <property type="term" value="P:response to starvation"/>
    <property type="evidence" value="ECO:0007669"/>
    <property type="project" value="TreeGrafter"/>
</dbReference>
<reference evidence="2 3" key="1">
    <citation type="submission" date="2019-09" db="EMBL/GenBank/DDBJ databases">
        <title>Bird 10,000 Genomes (B10K) Project - Family phase.</title>
        <authorList>
            <person name="Zhang G."/>
        </authorList>
    </citation>
    <scope>NUCLEOTIDE SEQUENCE [LARGE SCALE GENOMIC DNA]</scope>
    <source>
        <strain evidence="2">B10K-DU-011-38</strain>
        <tissue evidence="2">Muscle</tissue>
    </source>
</reference>
<dbReference type="Pfam" id="PF00069">
    <property type="entry name" value="Pkinase"/>
    <property type="match status" value="1"/>
</dbReference>
<protein>
    <submittedName>
        <fullName evidence="2">ULK2 kinase</fullName>
    </submittedName>
</protein>
<evidence type="ECO:0000313" key="2">
    <source>
        <dbReference type="EMBL" id="NXR02127.1"/>
    </source>
</evidence>
<dbReference type="GO" id="GO:0005524">
    <property type="term" value="F:ATP binding"/>
    <property type="evidence" value="ECO:0007669"/>
    <property type="project" value="InterPro"/>
</dbReference>
<keyword evidence="3" id="KW-1185">Reference proteome</keyword>
<accession>A0A7L2HTN9</accession>
<dbReference type="GO" id="GO:0034045">
    <property type="term" value="C:phagophore assembly site membrane"/>
    <property type="evidence" value="ECO:0007669"/>
    <property type="project" value="TreeGrafter"/>
</dbReference>
<dbReference type="GO" id="GO:0004674">
    <property type="term" value="F:protein serine/threonine kinase activity"/>
    <property type="evidence" value="ECO:0007669"/>
    <property type="project" value="InterPro"/>
</dbReference>
<organism evidence="2 3">
    <name type="scientific">Sagittarius serpentarius</name>
    <name type="common">Secretary bird</name>
    <dbReference type="NCBI Taxonomy" id="56258"/>
    <lineage>
        <taxon>Eukaryota</taxon>
        <taxon>Metazoa</taxon>
        <taxon>Chordata</taxon>
        <taxon>Craniata</taxon>
        <taxon>Vertebrata</taxon>
        <taxon>Euteleostomi</taxon>
        <taxon>Archelosauria</taxon>
        <taxon>Archosauria</taxon>
        <taxon>Dinosauria</taxon>
        <taxon>Saurischia</taxon>
        <taxon>Theropoda</taxon>
        <taxon>Coelurosauria</taxon>
        <taxon>Aves</taxon>
        <taxon>Neognathae</taxon>
        <taxon>Neoaves</taxon>
        <taxon>Telluraves</taxon>
        <taxon>Accipitrimorphae</taxon>
        <taxon>Accipitriformes</taxon>
        <taxon>Sagittariidae</taxon>
        <taxon>Sagittarius</taxon>
    </lineage>
</organism>
<dbReference type="InterPro" id="IPR000719">
    <property type="entry name" value="Prot_kinase_dom"/>
</dbReference>
<dbReference type="GO" id="GO:0048671">
    <property type="term" value="P:negative regulation of collateral sprouting"/>
    <property type="evidence" value="ECO:0007669"/>
    <property type="project" value="TreeGrafter"/>
</dbReference>
<feature type="non-terminal residue" evidence="2">
    <location>
        <position position="1"/>
    </location>
</feature>
<dbReference type="InterPro" id="IPR008271">
    <property type="entry name" value="Ser/Thr_kinase_AS"/>
</dbReference>
<keyword evidence="2" id="KW-0808">Transferase</keyword>
<dbReference type="GO" id="GO:0010508">
    <property type="term" value="P:positive regulation of autophagy"/>
    <property type="evidence" value="ECO:0007669"/>
    <property type="project" value="TreeGrafter"/>
</dbReference>
<dbReference type="AlphaFoldDB" id="A0A7L2HTN9"/>